<name>A0A316AF85_9BACT</name>
<proteinExistence type="predicted"/>
<keyword evidence="2" id="KW-1185">Reference proteome</keyword>
<organism evidence="1 2">
    <name type="scientific">Dyadobacter jejuensis</name>
    <dbReference type="NCBI Taxonomy" id="1082580"/>
    <lineage>
        <taxon>Bacteria</taxon>
        <taxon>Pseudomonadati</taxon>
        <taxon>Bacteroidota</taxon>
        <taxon>Cytophagia</taxon>
        <taxon>Cytophagales</taxon>
        <taxon>Spirosomataceae</taxon>
        <taxon>Dyadobacter</taxon>
    </lineage>
</organism>
<dbReference type="AlphaFoldDB" id="A0A316AF85"/>
<gene>
    <name evidence="1" type="ORF">CLV98_11222</name>
</gene>
<dbReference type="EMBL" id="QGDT01000012">
    <property type="protein sequence ID" value="PWJ55928.1"/>
    <property type="molecule type" value="Genomic_DNA"/>
</dbReference>
<comment type="caution">
    <text evidence="1">The sequence shown here is derived from an EMBL/GenBank/DDBJ whole genome shotgun (WGS) entry which is preliminary data.</text>
</comment>
<accession>A0A316AF85</accession>
<sequence length="85" mass="9934">MHASFRILDFLHFRSLINRIDLHSKLFDLSDEADYECIEAPCLNLYHKLPLCEFIQVRELVNGTHFAIELNSMLHVALYQDPSMA</sequence>
<evidence type="ECO:0000313" key="1">
    <source>
        <dbReference type="EMBL" id="PWJ55928.1"/>
    </source>
</evidence>
<evidence type="ECO:0000313" key="2">
    <source>
        <dbReference type="Proteomes" id="UP000245880"/>
    </source>
</evidence>
<reference evidence="1 2" key="1">
    <citation type="submission" date="2018-03" db="EMBL/GenBank/DDBJ databases">
        <title>Genomic Encyclopedia of Archaeal and Bacterial Type Strains, Phase II (KMG-II): from individual species to whole genera.</title>
        <authorList>
            <person name="Goeker M."/>
        </authorList>
    </citation>
    <scope>NUCLEOTIDE SEQUENCE [LARGE SCALE GENOMIC DNA]</scope>
    <source>
        <strain evidence="1 2">DSM 100346</strain>
    </source>
</reference>
<protein>
    <submittedName>
        <fullName evidence="1">Uncharacterized protein</fullName>
    </submittedName>
</protein>
<dbReference type="Proteomes" id="UP000245880">
    <property type="component" value="Unassembled WGS sequence"/>
</dbReference>